<dbReference type="EMBL" id="PXYK01000002">
    <property type="protein sequence ID" value="PSJ65268.1"/>
    <property type="molecule type" value="Genomic_DNA"/>
</dbReference>
<name>A0A2P7SS07_9HYPH</name>
<dbReference type="FunFam" id="3.40.50.720:FF:000084">
    <property type="entry name" value="Short-chain dehydrogenase reductase"/>
    <property type="match status" value="1"/>
</dbReference>
<protein>
    <submittedName>
        <fullName evidence="3">NAD(P)-dependent oxidoreductase</fullName>
    </submittedName>
</protein>
<evidence type="ECO:0000313" key="4">
    <source>
        <dbReference type="Proteomes" id="UP000241229"/>
    </source>
</evidence>
<dbReference type="RefSeq" id="WP_106770608.1">
    <property type="nucleotide sequence ID" value="NZ_PXYK01000002.1"/>
</dbReference>
<dbReference type="PROSITE" id="PS00061">
    <property type="entry name" value="ADH_SHORT"/>
    <property type="match status" value="1"/>
</dbReference>
<gene>
    <name evidence="3" type="ORF">C7I84_02675</name>
</gene>
<proteinExistence type="inferred from homology"/>
<comment type="caution">
    <text evidence="3">The sequence shown here is derived from an EMBL/GenBank/DDBJ whole genome shotgun (WGS) entry which is preliminary data.</text>
</comment>
<keyword evidence="4" id="KW-1185">Reference proteome</keyword>
<dbReference type="PANTHER" id="PTHR42760:SF115">
    <property type="entry name" value="3-OXOACYL-[ACYL-CARRIER-PROTEIN] REDUCTASE FABG"/>
    <property type="match status" value="1"/>
</dbReference>
<evidence type="ECO:0000256" key="2">
    <source>
        <dbReference type="ARBA" id="ARBA00023002"/>
    </source>
</evidence>
<evidence type="ECO:0000256" key="1">
    <source>
        <dbReference type="ARBA" id="ARBA00006484"/>
    </source>
</evidence>
<dbReference type="Proteomes" id="UP000241229">
    <property type="component" value="Unassembled WGS sequence"/>
</dbReference>
<reference evidence="3 4" key="1">
    <citation type="submission" date="2018-03" db="EMBL/GenBank/DDBJ databases">
        <title>The draft genome of Mesorhizobium sp. 6GN-30.</title>
        <authorList>
            <person name="Liu L."/>
            <person name="Li L."/>
            <person name="Wang T."/>
            <person name="Zhang X."/>
            <person name="Liang L."/>
        </authorList>
    </citation>
    <scope>NUCLEOTIDE SEQUENCE [LARGE SCALE GENOMIC DNA]</scope>
    <source>
        <strain evidence="3 4">6GN30</strain>
    </source>
</reference>
<dbReference type="Gene3D" id="3.40.50.720">
    <property type="entry name" value="NAD(P)-binding Rossmann-like Domain"/>
    <property type="match status" value="1"/>
</dbReference>
<dbReference type="OrthoDB" id="9804774at2"/>
<dbReference type="PANTHER" id="PTHR42760">
    <property type="entry name" value="SHORT-CHAIN DEHYDROGENASES/REDUCTASES FAMILY MEMBER"/>
    <property type="match status" value="1"/>
</dbReference>
<organism evidence="3 4">
    <name type="scientific">Kumtagia ephedrae</name>
    <dbReference type="NCBI Taxonomy" id="2116701"/>
    <lineage>
        <taxon>Bacteria</taxon>
        <taxon>Pseudomonadati</taxon>
        <taxon>Pseudomonadota</taxon>
        <taxon>Alphaproteobacteria</taxon>
        <taxon>Hyphomicrobiales</taxon>
        <taxon>Phyllobacteriaceae</taxon>
        <taxon>Kumtagia</taxon>
    </lineage>
</organism>
<accession>A0A2P7SS07</accession>
<dbReference type="InterPro" id="IPR036291">
    <property type="entry name" value="NAD(P)-bd_dom_sf"/>
</dbReference>
<dbReference type="SUPFAM" id="SSF51735">
    <property type="entry name" value="NAD(P)-binding Rossmann-fold domains"/>
    <property type="match status" value="1"/>
</dbReference>
<dbReference type="Pfam" id="PF13561">
    <property type="entry name" value="adh_short_C2"/>
    <property type="match status" value="1"/>
</dbReference>
<dbReference type="AlphaFoldDB" id="A0A2P7SS07"/>
<dbReference type="PRINTS" id="PR00081">
    <property type="entry name" value="GDHRDH"/>
</dbReference>
<dbReference type="InterPro" id="IPR002347">
    <property type="entry name" value="SDR_fam"/>
</dbReference>
<comment type="similarity">
    <text evidence="1">Belongs to the short-chain dehydrogenases/reductases (SDR) family.</text>
</comment>
<sequence>MKNYGLKDRVVCITGGASGIGRAAAMALARDGARVAIIDLREADIGPVLDEIRSHGVKASGFAMDVRDADATMRAADHFEREIGPVDGLFACAGISLTAPAEILPEADFEDVLDINLKGLFLTCRAFGGRMVERGKGSIVVIGSVDGLGGHAGRLHYVSSKHGVSGLAKNLAIEWGRHGVRVNCIAPGFVDTPLLRANMPPAFIDAVVDRTPLGRMGMAEEMASVALMLLSDAASFVTGAVLPIDGGLTSGFFTRKQGGDYSSKKLLEAGVYTE</sequence>
<evidence type="ECO:0000313" key="3">
    <source>
        <dbReference type="EMBL" id="PSJ65268.1"/>
    </source>
</evidence>
<dbReference type="GO" id="GO:0016616">
    <property type="term" value="F:oxidoreductase activity, acting on the CH-OH group of donors, NAD or NADP as acceptor"/>
    <property type="evidence" value="ECO:0007669"/>
    <property type="project" value="TreeGrafter"/>
</dbReference>
<keyword evidence="2" id="KW-0560">Oxidoreductase</keyword>
<dbReference type="InterPro" id="IPR020904">
    <property type="entry name" value="Sc_DH/Rdtase_CS"/>
</dbReference>